<organism evidence="3 4">
    <name type="scientific">Sphingomonas kaistensis</name>
    <dbReference type="NCBI Taxonomy" id="298708"/>
    <lineage>
        <taxon>Bacteria</taxon>
        <taxon>Pseudomonadati</taxon>
        <taxon>Pseudomonadota</taxon>
        <taxon>Alphaproteobacteria</taxon>
        <taxon>Sphingomonadales</taxon>
        <taxon>Sphingomonadaceae</taxon>
        <taxon>Sphingomonas</taxon>
    </lineage>
</organism>
<keyword evidence="2" id="KW-0812">Transmembrane</keyword>
<name>A0A7X5Y4L5_9SPHN</name>
<evidence type="ECO:0000256" key="1">
    <source>
        <dbReference type="SAM" id="MobiDB-lite"/>
    </source>
</evidence>
<keyword evidence="2" id="KW-1133">Transmembrane helix</keyword>
<reference evidence="3 4" key="1">
    <citation type="submission" date="2020-03" db="EMBL/GenBank/DDBJ databases">
        <title>Genomic Encyclopedia of Type Strains, Phase IV (KMG-IV): sequencing the most valuable type-strain genomes for metagenomic binning, comparative biology and taxonomic classification.</title>
        <authorList>
            <person name="Goeker M."/>
        </authorList>
    </citation>
    <scope>NUCLEOTIDE SEQUENCE [LARGE SCALE GENOMIC DNA]</scope>
    <source>
        <strain evidence="3 4">DSM 16846</strain>
    </source>
</reference>
<gene>
    <name evidence="3" type="ORF">GGQ97_000882</name>
</gene>
<keyword evidence="4" id="KW-1185">Reference proteome</keyword>
<keyword evidence="2" id="KW-0472">Membrane</keyword>
<protein>
    <submittedName>
        <fullName evidence="3">Uncharacterized protein</fullName>
    </submittedName>
</protein>
<evidence type="ECO:0000313" key="3">
    <source>
        <dbReference type="EMBL" id="NJC05089.1"/>
    </source>
</evidence>
<feature type="compositionally biased region" description="Basic and acidic residues" evidence="1">
    <location>
        <begin position="99"/>
        <end position="109"/>
    </location>
</feature>
<dbReference type="EMBL" id="JAATJC010000001">
    <property type="protein sequence ID" value="NJC05089.1"/>
    <property type="molecule type" value="Genomic_DNA"/>
</dbReference>
<dbReference type="Proteomes" id="UP000558192">
    <property type="component" value="Unassembled WGS sequence"/>
</dbReference>
<dbReference type="AlphaFoldDB" id="A0A7X5Y4L5"/>
<proteinExistence type="predicted"/>
<comment type="caution">
    <text evidence="3">The sequence shown here is derived from an EMBL/GenBank/DDBJ whole genome shotgun (WGS) entry which is preliminary data.</text>
</comment>
<evidence type="ECO:0000256" key="2">
    <source>
        <dbReference type="SAM" id="Phobius"/>
    </source>
</evidence>
<feature type="transmembrane region" description="Helical" evidence="2">
    <location>
        <begin position="50"/>
        <end position="72"/>
    </location>
</feature>
<evidence type="ECO:0000313" key="4">
    <source>
        <dbReference type="Proteomes" id="UP000558192"/>
    </source>
</evidence>
<feature type="region of interest" description="Disordered" evidence="1">
    <location>
        <begin position="79"/>
        <end position="109"/>
    </location>
</feature>
<sequence>MPIPDEKARVWTRPEDYWPPRRLRRSGRTSISRFRPPAEPEREARPLLDIIPYAALMLGLAVMAAAIIAMAWPGRTPTPTAATRTEPVEVEIGTAPKGWIDREDPAPRR</sequence>
<accession>A0A7X5Y4L5</accession>
<dbReference type="RefSeq" id="WP_168067827.1">
    <property type="nucleotide sequence ID" value="NZ_JAATJC010000001.1"/>
</dbReference>